<comment type="caution">
    <text evidence="6">The sequence shown here is derived from an EMBL/GenBank/DDBJ whole genome shotgun (WGS) entry which is preliminary data.</text>
</comment>
<accession>A0A5S3V8J0</accession>
<organism evidence="6 7">
    <name type="scientific">Pseudoalteromonas aurantia</name>
    <dbReference type="NCBI Taxonomy" id="43654"/>
    <lineage>
        <taxon>Bacteria</taxon>
        <taxon>Pseudomonadati</taxon>
        <taxon>Pseudomonadota</taxon>
        <taxon>Gammaproteobacteria</taxon>
        <taxon>Alteromonadales</taxon>
        <taxon>Pseudoalteromonadaceae</taxon>
        <taxon>Pseudoalteromonas</taxon>
    </lineage>
</organism>
<reference evidence="7" key="2">
    <citation type="submission" date="2019-06" db="EMBL/GenBank/DDBJ databases">
        <title>Co-occurence of chitin degradation, pigmentation and bioactivity in marine Pseudoalteromonas.</title>
        <authorList>
            <person name="Sonnenschein E.C."/>
            <person name="Bech P.K."/>
        </authorList>
    </citation>
    <scope>NUCLEOTIDE SEQUENCE [LARGE SCALE GENOMIC DNA]</scope>
    <source>
        <strain evidence="7">S3790</strain>
    </source>
</reference>
<keyword evidence="3" id="KW-0093">Biotin biosynthesis</keyword>
<dbReference type="PANTHER" id="PTHR43194">
    <property type="entry name" value="HYDROLASE ALPHA/BETA FOLD FAMILY"/>
    <property type="match status" value="1"/>
</dbReference>
<dbReference type="GO" id="GO:0052689">
    <property type="term" value="F:carboxylic ester hydrolase activity"/>
    <property type="evidence" value="ECO:0007669"/>
    <property type="project" value="UniProtKB-KW"/>
</dbReference>
<reference evidence="6 7" key="1">
    <citation type="submission" date="2018-01" db="EMBL/GenBank/DDBJ databases">
        <authorList>
            <person name="Paulsen S."/>
            <person name="Gram L.K."/>
        </authorList>
    </citation>
    <scope>NUCLEOTIDE SEQUENCE [LARGE SCALE GENOMIC DNA]</scope>
    <source>
        <strain evidence="6 7">S3790</strain>
    </source>
</reference>
<gene>
    <name evidence="6" type="primary">bioH</name>
    <name evidence="6" type="ORF">CWC19_10780</name>
</gene>
<evidence type="ECO:0000256" key="2">
    <source>
        <dbReference type="ARBA" id="ARBA00022490"/>
    </source>
</evidence>
<keyword evidence="4" id="KW-0378">Hydrolase</keyword>
<sequence>MQKELVLLHGWGMNAQVWQMVKPEIEQVFSGDVRSINLPGFGGAPSPKLDYTLETAAKLVAEQLQPESIIIGWSLGGLFALYLARNFPDKVSKVILIAATPYFNEVTQWPGIQSNVLDAFQVQLEKNATKTIERFLAIQAMGSEHAKEDIKSLRALLAQAPAPDPIALKAGLDILKTQDLRADMAMVEQPIYGLFGRLDSLVPKAVIEKIRGLNSNFHSKILPKASHAPFISHRSEFITFLKSVL</sequence>
<dbReference type="AlphaFoldDB" id="A0A5S3V8J0"/>
<dbReference type="EMBL" id="PNBX01000043">
    <property type="protein sequence ID" value="TMO68197.1"/>
    <property type="molecule type" value="Genomic_DNA"/>
</dbReference>
<evidence type="ECO:0000259" key="5">
    <source>
        <dbReference type="Pfam" id="PF00561"/>
    </source>
</evidence>
<dbReference type="GO" id="GO:0009102">
    <property type="term" value="P:biotin biosynthetic process"/>
    <property type="evidence" value="ECO:0007669"/>
    <property type="project" value="UniProtKB-KW"/>
</dbReference>
<dbReference type="Pfam" id="PF00561">
    <property type="entry name" value="Abhydrolase_1"/>
    <property type="match status" value="1"/>
</dbReference>
<dbReference type="PANTHER" id="PTHR43194:SF5">
    <property type="entry name" value="PIMELOYL-[ACYL-CARRIER PROTEIN] METHYL ESTER ESTERASE"/>
    <property type="match status" value="1"/>
</dbReference>
<evidence type="ECO:0000256" key="3">
    <source>
        <dbReference type="ARBA" id="ARBA00022756"/>
    </source>
</evidence>
<dbReference type="InterPro" id="IPR050228">
    <property type="entry name" value="Carboxylesterase_BioH"/>
</dbReference>
<feature type="domain" description="AB hydrolase-1" evidence="5">
    <location>
        <begin position="5"/>
        <end position="233"/>
    </location>
</feature>
<keyword evidence="2" id="KW-0963">Cytoplasm</keyword>
<evidence type="ECO:0000313" key="7">
    <source>
        <dbReference type="Proteomes" id="UP000307217"/>
    </source>
</evidence>
<name>A0A5S3V8J0_9GAMM</name>
<keyword evidence="1" id="KW-0719">Serine esterase</keyword>
<dbReference type="NCBIfam" id="TIGR01738">
    <property type="entry name" value="bioH"/>
    <property type="match status" value="1"/>
</dbReference>
<dbReference type="Gene3D" id="3.40.50.1820">
    <property type="entry name" value="alpha/beta hydrolase"/>
    <property type="match status" value="1"/>
</dbReference>
<evidence type="ECO:0000256" key="1">
    <source>
        <dbReference type="ARBA" id="ARBA00022487"/>
    </source>
</evidence>
<dbReference type="InterPro" id="IPR010076">
    <property type="entry name" value="BioH"/>
</dbReference>
<dbReference type="SUPFAM" id="SSF53474">
    <property type="entry name" value="alpha/beta-Hydrolases"/>
    <property type="match status" value="1"/>
</dbReference>
<protein>
    <submittedName>
        <fullName evidence="6">Pimeloyl-[acyl-carrier protein] methyl ester esterase</fullName>
    </submittedName>
</protein>
<dbReference type="RefSeq" id="WP_138591886.1">
    <property type="nucleotide sequence ID" value="NZ_PNBX01000043.1"/>
</dbReference>
<evidence type="ECO:0000313" key="6">
    <source>
        <dbReference type="EMBL" id="TMO68197.1"/>
    </source>
</evidence>
<evidence type="ECO:0000256" key="4">
    <source>
        <dbReference type="ARBA" id="ARBA00022801"/>
    </source>
</evidence>
<dbReference type="InterPro" id="IPR029058">
    <property type="entry name" value="AB_hydrolase_fold"/>
</dbReference>
<proteinExistence type="predicted"/>
<dbReference type="OrthoDB" id="9780744at2"/>
<dbReference type="InterPro" id="IPR000073">
    <property type="entry name" value="AB_hydrolase_1"/>
</dbReference>
<dbReference type="Proteomes" id="UP000307217">
    <property type="component" value="Unassembled WGS sequence"/>
</dbReference>